<dbReference type="Bgee" id="WBGene00010460">
    <property type="expression patterns" value="Expressed in adult organism and 2 other cell types or tissues"/>
</dbReference>
<dbReference type="Proteomes" id="UP000001940">
    <property type="component" value="Chromosome II"/>
</dbReference>
<dbReference type="InParanoid" id="Q21085"/>
<dbReference type="CTD" id="186842"/>
<dbReference type="AlphaFoldDB" id="Q21085"/>
<dbReference type="eggNOG" id="ENOG502TH6S">
    <property type="taxonomic scope" value="Eukaryota"/>
</dbReference>
<keyword evidence="1" id="KW-0732">Signal</keyword>
<dbReference type="UCSC" id="K01C8.8">
    <property type="organism name" value="c. elegans"/>
</dbReference>
<proteinExistence type="predicted"/>
<dbReference type="GeneID" id="186842"/>
<dbReference type="OMA" id="CYKSSQF"/>
<gene>
    <name evidence="2 4" type="primary">clec-142</name>
    <name evidence="2" type="ORF">CELE_K01C8.8</name>
    <name evidence="4" type="ORF">K01C8.8</name>
</gene>
<dbReference type="STRING" id="6239.K01C8.8.1"/>
<dbReference type="KEGG" id="cel:CELE_K01C8.8"/>
<dbReference type="FunCoup" id="Q21085">
    <property type="interactions" value="1522"/>
</dbReference>
<reference evidence="2 3" key="1">
    <citation type="journal article" date="1998" name="Science">
        <title>Genome sequence of the nematode C. elegans: a platform for investigating biology.</title>
        <authorList>
            <consortium name="The C. elegans sequencing consortium"/>
            <person name="Sulson J.E."/>
            <person name="Waterston R."/>
        </authorList>
    </citation>
    <scope>NUCLEOTIDE SEQUENCE [LARGE SCALE GENOMIC DNA]</scope>
    <source>
        <strain evidence="2 3">Bristol N2</strain>
    </source>
</reference>
<dbReference type="RefSeq" id="NP_495748.1">
    <property type="nucleotide sequence ID" value="NM_063347.2"/>
</dbReference>
<protein>
    <submittedName>
        <fullName evidence="2">C-type lectin domain-containing protein</fullName>
    </submittedName>
</protein>
<dbReference type="EMBL" id="BX284602">
    <property type="protein sequence ID" value="CAA88859.1"/>
    <property type="molecule type" value="Genomic_DNA"/>
</dbReference>
<evidence type="ECO:0000313" key="3">
    <source>
        <dbReference type="Proteomes" id="UP000001940"/>
    </source>
</evidence>
<dbReference type="PaxDb" id="6239-K01C8.8"/>
<dbReference type="HOGENOM" id="CLU_493678_0_0_1"/>
<accession>Q21085</accession>
<evidence type="ECO:0000256" key="1">
    <source>
        <dbReference type="SAM" id="SignalP"/>
    </source>
</evidence>
<organism evidence="2 3">
    <name type="scientific">Caenorhabditis elegans</name>
    <dbReference type="NCBI Taxonomy" id="6239"/>
    <lineage>
        <taxon>Eukaryota</taxon>
        <taxon>Metazoa</taxon>
        <taxon>Ecdysozoa</taxon>
        <taxon>Nematoda</taxon>
        <taxon>Chromadorea</taxon>
        <taxon>Rhabditida</taxon>
        <taxon>Rhabditina</taxon>
        <taxon>Rhabditomorpha</taxon>
        <taxon>Rhabditoidea</taxon>
        <taxon>Rhabditidae</taxon>
        <taxon>Peloderinae</taxon>
        <taxon>Caenorhabditis</taxon>
    </lineage>
</organism>
<feature type="chain" id="PRO_5004199340" evidence="1">
    <location>
        <begin position="19"/>
        <end position="552"/>
    </location>
</feature>
<evidence type="ECO:0000313" key="2">
    <source>
        <dbReference type="EMBL" id="CAA88859.1"/>
    </source>
</evidence>
<dbReference type="PIR" id="T23171">
    <property type="entry name" value="T23171"/>
</dbReference>
<keyword evidence="3" id="KW-1185">Reference proteome</keyword>
<name>Q21085_CAEEL</name>
<evidence type="ECO:0000313" key="4">
    <source>
        <dbReference type="WormBase" id="K01C8.8"/>
    </source>
</evidence>
<dbReference type="WormBase" id="K01C8.8">
    <property type="protein sequence ID" value="CE02269"/>
    <property type="gene ID" value="WBGene00010460"/>
    <property type="gene designation" value="clec-142"/>
</dbReference>
<sequence length="552" mass="64134">MNIRNLIFLSVLTHFTAAFLCTEDWELLNVKSGPVCWALLDVPNFDSKFSLASKVCESAGADVATIHNWAERSVFTDLTNRVTEPTLTCYKSSQFSIEGQFKTIDYEKPPEYLRILNEKGKIRLSKGIKRGDRISINFAFKARTNLNGVNELTGEIRIGKNSSHYSINIKCTLQNSSPTKLCELSHPNFKRRHAVQFLKEGMENHLTVKYFGRVNLDFHGNRINLWDTEFILPTEYSYVGMDEISIENFIVNRVEHSNNCQGMDEYEFDRQSISVGTLPSILLKDENIPVPRRTLNTSTYVIPEYRLDYYDFEGSNSFLYDIRLSQDPSIAGNVAIVFWNKKLKQIILKLTLTSKRIKIEAPNEHGLLVEKLRKLDINTKICRGRSLDFRFKTISKSSSMDFFTTVSGLEKEMNEAKLELLNINFDEIRFFSDNGNFYEVKMNPLEEVVMTTCNYRKIKYIDSSETIPFLDTCYRKRRILCQKRAENAVDKTILNEPKEKSVWKEKIIEIIQTTPETKKIEKKVEKKKERKIKEEVKEVQKEKNQITDFGEF</sequence>
<dbReference type="AGR" id="WB:WBGene00010460"/>
<dbReference type="OrthoDB" id="5832595at2759"/>
<feature type="signal peptide" evidence="1">
    <location>
        <begin position="1"/>
        <end position="18"/>
    </location>
</feature>